<keyword evidence="9" id="KW-0131">Cell cycle</keyword>
<keyword evidence="3" id="KW-0677">Repeat</keyword>
<dbReference type="STRING" id="1798331.A2W57_02560"/>
<evidence type="ECO:0000256" key="3">
    <source>
        <dbReference type="ARBA" id="ARBA00022737"/>
    </source>
</evidence>
<dbReference type="Pfam" id="PF02381">
    <property type="entry name" value="MraZ"/>
    <property type="match status" value="2"/>
</dbReference>
<name>A0A1F5WED5_9BACT</name>
<dbReference type="FunFam" id="3.40.1550.20:FF:000002">
    <property type="entry name" value="Transcriptional regulator MraZ"/>
    <property type="match status" value="1"/>
</dbReference>
<feature type="domain" description="SpoVT-AbrB" evidence="8">
    <location>
        <begin position="76"/>
        <end position="119"/>
    </location>
</feature>
<feature type="domain" description="SpoVT-AbrB" evidence="8">
    <location>
        <begin position="5"/>
        <end position="47"/>
    </location>
</feature>
<dbReference type="InterPro" id="IPR007159">
    <property type="entry name" value="SpoVT-AbrB_dom"/>
</dbReference>
<dbReference type="PROSITE" id="PS51740">
    <property type="entry name" value="SPOVT_ABRB"/>
    <property type="match status" value="2"/>
</dbReference>
<dbReference type="NCBIfam" id="TIGR00242">
    <property type="entry name" value="division/cell wall cluster transcriptional repressor MraZ"/>
    <property type="match status" value="1"/>
</dbReference>
<dbReference type="GO" id="GO:0000976">
    <property type="term" value="F:transcription cis-regulatory region binding"/>
    <property type="evidence" value="ECO:0007669"/>
    <property type="project" value="TreeGrafter"/>
</dbReference>
<dbReference type="GO" id="GO:2000143">
    <property type="term" value="P:negative regulation of DNA-templated transcription initiation"/>
    <property type="evidence" value="ECO:0007669"/>
    <property type="project" value="TreeGrafter"/>
</dbReference>
<comment type="similarity">
    <text evidence="7">Belongs to the MraZ family.</text>
</comment>
<evidence type="ECO:0000256" key="7">
    <source>
        <dbReference type="HAMAP-Rule" id="MF_01008"/>
    </source>
</evidence>
<gene>
    <name evidence="7" type="primary">mraZ</name>
    <name evidence="9" type="ORF">A2W57_02560</name>
</gene>
<dbReference type="Gene3D" id="3.40.1550.20">
    <property type="entry name" value="Transcriptional regulator MraZ domain"/>
    <property type="match status" value="1"/>
</dbReference>
<keyword evidence="4 7" id="KW-0805">Transcription regulation</keyword>
<dbReference type="GO" id="GO:0051301">
    <property type="term" value="P:cell division"/>
    <property type="evidence" value="ECO:0007669"/>
    <property type="project" value="UniProtKB-KW"/>
</dbReference>
<protein>
    <recommendedName>
        <fullName evidence="1 7">Transcriptional regulator MraZ</fullName>
    </recommendedName>
</protein>
<dbReference type="AlphaFoldDB" id="A0A1F5WED5"/>
<evidence type="ECO:0000256" key="4">
    <source>
        <dbReference type="ARBA" id="ARBA00023015"/>
    </source>
</evidence>
<dbReference type="InterPro" id="IPR003444">
    <property type="entry name" value="MraZ"/>
</dbReference>
<proteinExistence type="inferred from homology"/>
<evidence type="ECO:0000256" key="5">
    <source>
        <dbReference type="ARBA" id="ARBA00023125"/>
    </source>
</evidence>
<keyword evidence="2 7" id="KW-0963">Cytoplasm</keyword>
<evidence type="ECO:0000313" key="9">
    <source>
        <dbReference type="EMBL" id="OGF74068.1"/>
    </source>
</evidence>
<dbReference type="GO" id="GO:0005737">
    <property type="term" value="C:cytoplasm"/>
    <property type="evidence" value="ECO:0007669"/>
    <property type="project" value="UniProtKB-UniRule"/>
</dbReference>
<keyword evidence="6 7" id="KW-0804">Transcription</keyword>
<keyword evidence="9" id="KW-0132">Cell division</keyword>
<dbReference type="CDD" id="cd16321">
    <property type="entry name" value="MraZ_C"/>
    <property type="match status" value="1"/>
</dbReference>
<comment type="subunit">
    <text evidence="7">Forms oligomers.</text>
</comment>
<comment type="caution">
    <text evidence="9">The sequence shown here is derived from an EMBL/GenBank/DDBJ whole genome shotgun (WGS) entry which is preliminary data.</text>
</comment>
<dbReference type="SUPFAM" id="SSF89447">
    <property type="entry name" value="AbrB/MazE/MraZ-like"/>
    <property type="match status" value="1"/>
</dbReference>
<evidence type="ECO:0000256" key="6">
    <source>
        <dbReference type="ARBA" id="ARBA00023163"/>
    </source>
</evidence>
<dbReference type="GO" id="GO:0003700">
    <property type="term" value="F:DNA-binding transcription factor activity"/>
    <property type="evidence" value="ECO:0007669"/>
    <property type="project" value="UniProtKB-UniRule"/>
</dbReference>
<dbReference type="HAMAP" id="MF_01008">
    <property type="entry name" value="MraZ"/>
    <property type="match status" value="1"/>
</dbReference>
<comment type="subcellular location">
    <subcellularLocation>
        <location evidence="7">Cytoplasm</location>
        <location evidence="7">Nucleoid</location>
    </subcellularLocation>
</comment>
<evidence type="ECO:0000256" key="2">
    <source>
        <dbReference type="ARBA" id="ARBA00022490"/>
    </source>
</evidence>
<dbReference type="PANTHER" id="PTHR34701">
    <property type="entry name" value="TRANSCRIPTIONAL REGULATOR MRAZ"/>
    <property type="match status" value="1"/>
</dbReference>
<dbReference type="InterPro" id="IPR035642">
    <property type="entry name" value="MraZ_N"/>
</dbReference>
<dbReference type="EMBL" id="MFHJ01000018">
    <property type="protein sequence ID" value="OGF74068.1"/>
    <property type="molecule type" value="Genomic_DNA"/>
</dbReference>
<evidence type="ECO:0000259" key="8">
    <source>
        <dbReference type="PROSITE" id="PS51740"/>
    </source>
</evidence>
<reference evidence="9 10" key="1">
    <citation type="journal article" date="2016" name="Nat. Commun.">
        <title>Thousands of microbial genomes shed light on interconnected biogeochemical processes in an aquifer system.</title>
        <authorList>
            <person name="Anantharaman K."/>
            <person name="Brown C.T."/>
            <person name="Hug L.A."/>
            <person name="Sharon I."/>
            <person name="Castelle C.J."/>
            <person name="Probst A.J."/>
            <person name="Thomas B.C."/>
            <person name="Singh A."/>
            <person name="Wilkins M.J."/>
            <person name="Karaoz U."/>
            <person name="Brodie E.L."/>
            <person name="Williams K.H."/>
            <person name="Hubbard S.S."/>
            <person name="Banfield J.F."/>
        </authorList>
    </citation>
    <scope>NUCLEOTIDE SEQUENCE [LARGE SCALE GENOMIC DNA]</scope>
</reference>
<accession>A0A1F5WED5</accession>
<dbReference type="GO" id="GO:0009295">
    <property type="term" value="C:nucleoid"/>
    <property type="evidence" value="ECO:0007669"/>
    <property type="project" value="UniProtKB-SubCell"/>
</dbReference>
<evidence type="ECO:0000256" key="1">
    <source>
        <dbReference type="ARBA" id="ARBA00013860"/>
    </source>
</evidence>
<dbReference type="InterPro" id="IPR037914">
    <property type="entry name" value="SpoVT-AbrB_sf"/>
</dbReference>
<sequence>MFIGEYLHNLDSKRRLAVPAKFRKDLGKRAIVTRGLDSCLFVYPLSEWEKVAQKLSELPTGQKDTRDFVRLFLAGAADVELDNLGRILIPDFLSEYAGLKGEASIIGVFKRVEIWNKERWEAYRKEIERSTDKLAEKLGEIGAY</sequence>
<organism evidence="9 10">
    <name type="scientific">Candidatus Giovannonibacteria bacterium RIFCSPHIGHO2_02_43_16</name>
    <dbReference type="NCBI Taxonomy" id="1798331"/>
    <lineage>
        <taxon>Bacteria</taxon>
        <taxon>Candidatus Giovannoniibacteriota</taxon>
    </lineage>
</organism>
<keyword evidence="5 7" id="KW-0238">DNA-binding</keyword>
<dbReference type="InterPro" id="IPR038619">
    <property type="entry name" value="MraZ_sf"/>
</dbReference>
<dbReference type="PANTHER" id="PTHR34701:SF1">
    <property type="entry name" value="TRANSCRIPTIONAL REGULATOR MRAZ"/>
    <property type="match status" value="1"/>
</dbReference>
<dbReference type="Proteomes" id="UP000178276">
    <property type="component" value="Unassembled WGS sequence"/>
</dbReference>
<dbReference type="InterPro" id="IPR035644">
    <property type="entry name" value="MraZ_C"/>
</dbReference>
<evidence type="ECO:0000313" key="10">
    <source>
        <dbReference type="Proteomes" id="UP000178276"/>
    </source>
</evidence>
<dbReference type="CDD" id="cd16320">
    <property type="entry name" value="MraZ_N"/>
    <property type="match status" value="1"/>
</dbReference>
<dbReference type="InterPro" id="IPR020603">
    <property type="entry name" value="MraZ_dom"/>
</dbReference>